<protein>
    <recommendedName>
        <fullName evidence="3">Carbohydrate-binding module family 35 protein</fullName>
    </recommendedName>
</protein>
<evidence type="ECO:0000313" key="2">
    <source>
        <dbReference type="Proteomes" id="UP000053257"/>
    </source>
</evidence>
<accession>A0A0C3S5X6</accession>
<evidence type="ECO:0008006" key="3">
    <source>
        <dbReference type="Google" id="ProtNLM"/>
    </source>
</evidence>
<dbReference type="Gene3D" id="2.60.120.260">
    <property type="entry name" value="Galactose-binding domain-like"/>
    <property type="match status" value="1"/>
</dbReference>
<sequence>MPTYIFDDVYGDQRPGSQSPRAVYEPPWNMWDPAGGTCWGCTLGTNLPIPINPHNATMETCHTVTVKEGDTATNVSITFVGTSINAYCILPPNTTSPFIQDTFLSFTSDEMNVGFFEWTGTTSQWTYNYLVFSRENLTQGEHTFIISPQNQGSKWSFLVLDYFTYK</sequence>
<dbReference type="Proteomes" id="UP000053257">
    <property type="component" value="Unassembled WGS sequence"/>
</dbReference>
<reference evidence="1 2" key="1">
    <citation type="journal article" date="2014" name="PLoS Genet.">
        <title>Analysis of the Phlebiopsis gigantea genome, transcriptome and secretome provides insight into its pioneer colonization strategies of wood.</title>
        <authorList>
            <person name="Hori C."/>
            <person name="Ishida T."/>
            <person name="Igarashi K."/>
            <person name="Samejima M."/>
            <person name="Suzuki H."/>
            <person name="Master E."/>
            <person name="Ferreira P."/>
            <person name="Ruiz-Duenas F.J."/>
            <person name="Held B."/>
            <person name="Canessa P."/>
            <person name="Larrondo L.F."/>
            <person name="Schmoll M."/>
            <person name="Druzhinina I.S."/>
            <person name="Kubicek C.P."/>
            <person name="Gaskell J.A."/>
            <person name="Kersten P."/>
            <person name="St John F."/>
            <person name="Glasner J."/>
            <person name="Sabat G."/>
            <person name="Splinter BonDurant S."/>
            <person name="Syed K."/>
            <person name="Yadav J."/>
            <person name="Mgbeahuruike A.C."/>
            <person name="Kovalchuk A."/>
            <person name="Asiegbu F.O."/>
            <person name="Lackner G."/>
            <person name="Hoffmeister D."/>
            <person name="Rencoret J."/>
            <person name="Gutierrez A."/>
            <person name="Sun H."/>
            <person name="Lindquist E."/>
            <person name="Barry K."/>
            <person name="Riley R."/>
            <person name="Grigoriev I.V."/>
            <person name="Henrissat B."/>
            <person name="Kues U."/>
            <person name="Berka R.M."/>
            <person name="Martinez A.T."/>
            <person name="Covert S.F."/>
            <person name="Blanchette R.A."/>
            <person name="Cullen D."/>
        </authorList>
    </citation>
    <scope>NUCLEOTIDE SEQUENCE [LARGE SCALE GENOMIC DNA]</scope>
    <source>
        <strain evidence="1 2">11061_1 CR5-6</strain>
    </source>
</reference>
<organism evidence="1 2">
    <name type="scientific">Phlebiopsis gigantea (strain 11061_1 CR5-6)</name>
    <name type="common">White-rot fungus</name>
    <name type="synonym">Peniophora gigantea</name>
    <dbReference type="NCBI Taxonomy" id="745531"/>
    <lineage>
        <taxon>Eukaryota</taxon>
        <taxon>Fungi</taxon>
        <taxon>Dikarya</taxon>
        <taxon>Basidiomycota</taxon>
        <taxon>Agaricomycotina</taxon>
        <taxon>Agaricomycetes</taxon>
        <taxon>Polyporales</taxon>
        <taxon>Phanerochaetaceae</taxon>
        <taxon>Phlebiopsis</taxon>
    </lineage>
</organism>
<evidence type="ECO:0000313" key="1">
    <source>
        <dbReference type="EMBL" id="KIP11536.1"/>
    </source>
</evidence>
<proteinExistence type="predicted"/>
<keyword evidence="2" id="KW-1185">Reference proteome</keyword>
<dbReference type="OrthoDB" id="3270641at2759"/>
<dbReference type="EMBL" id="KN840445">
    <property type="protein sequence ID" value="KIP11536.1"/>
    <property type="molecule type" value="Genomic_DNA"/>
</dbReference>
<dbReference type="AlphaFoldDB" id="A0A0C3S5X6"/>
<name>A0A0C3S5X6_PHLG1</name>
<dbReference type="HOGENOM" id="CLU_081164_3_0_1"/>
<gene>
    <name evidence="1" type="ORF">PHLGIDRAFT_454993</name>
</gene>
<dbReference type="STRING" id="745531.A0A0C3S5X6"/>